<evidence type="ECO:0000256" key="3">
    <source>
        <dbReference type="ARBA" id="ARBA00022840"/>
    </source>
</evidence>
<dbReference type="InterPro" id="IPR036961">
    <property type="entry name" value="Kinesin_motor_dom_sf"/>
</dbReference>
<dbReference type="GO" id="GO:0005874">
    <property type="term" value="C:microtubule"/>
    <property type="evidence" value="ECO:0007669"/>
    <property type="project" value="TreeGrafter"/>
</dbReference>
<dbReference type="Gene3D" id="3.40.850.10">
    <property type="entry name" value="Kinesin motor domain"/>
    <property type="match status" value="1"/>
</dbReference>
<dbReference type="InterPro" id="IPR027640">
    <property type="entry name" value="Kinesin-like_fam"/>
</dbReference>
<dbReference type="GO" id="GO:0005524">
    <property type="term" value="F:ATP binding"/>
    <property type="evidence" value="ECO:0007669"/>
    <property type="project" value="UniProtKB-UniRule"/>
</dbReference>
<evidence type="ECO:0000256" key="4">
    <source>
        <dbReference type="ARBA" id="ARBA00023054"/>
    </source>
</evidence>
<protein>
    <recommendedName>
        <fullName evidence="8">Kinesin motor domain-containing protein</fullName>
    </recommendedName>
</protein>
<dbReference type="GO" id="GO:0007018">
    <property type="term" value="P:microtubule-based movement"/>
    <property type="evidence" value="ECO:0007669"/>
    <property type="project" value="InterPro"/>
</dbReference>
<keyword evidence="4" id="KW-0175">Coiled coil</keyword>
<sequence length="122" mass="13777">MQGFNGTIFAFGQTSSGKTHTMMGTTSQPGLIPLAINAIFNIIENVPEREYLIRISYIEIYNENIMDLLDTTCGKNLQIRDNAFASSAKKIKNTPTVNETVSSDTQLRRYHQQIEELMCQIK</sequence>
<feature type="binding site" evidence="7">
    <location>
        <begin position="12"/>
        <end position="19"/>
    </location>
    <ligand>
        <name>ATP</name>
        <dbReference type="ChEBI" id="CHEBI:30616"/>
    </ligand>
</feature>
<feature type="non-terminal residue" evidence="9">
    <location>
        <position position="122"/>
    </location>
</feature>
<feature type="domain" description="Kinesin motor" evidence="8">
    <location>
        <begin position="1"/>
        <end position="122"/>
    </location>
</feature>
<evidence type="ECO:0000313" key="10">
    <source>
        <dbReference type="Proteomes" id="UP001321473"/>
    </source>
</evidence>
<keyword evidence="10" id="KW-1185">Reference proteome</keyword>
<dbReference type="Pfam" id="PF00225">
    <property type="entry name" value="Kinesin"/>
    <property type="match status" value="1"/>
</dbReference>
<dbReference type="PANTHER" id="PTHR47968">
    <property type="entry name" value="CENTROMERE PROTEIN E"/>
    <property type="match status" value="1"/>
</dbReference>
<comment type="subcellular location">
    <subcellularLocation>
        <location evidence="1">Cytoplasm</location>
        <location evidence="1">Cytoskeleton</location>
    </subcellularLocation>
</comment>
<keyword evidence="6" id="KW-0206">Cytoskeleton</keyword>
<evidence type="ECO:0000256" key="1">
    <source>
        <dbReference type="ARBA" id="ARBA00004245"/>
    </source>
</evidence>
<keyword evidence="3 7" id="KW-0067">ATP-binding</keyword>
<evidence type="ECO:0000256" key="7">
    <source>
        <dbReference type="PROSITE-ProRule" id="PRU00283"/>
    </source>
</evidence>
<evidence type="ECO:0000256" key="2">
    <source>
        <dbReference type="ARBA" id="ARBA00022741"/>
    </source>
</evidence>
<dbReference type="SUPFAM" id="SSF52540">
    <property type="entry name" value="P-loop containing nucleoside triphosphate hydrolases"/>
    <property type="match status" value="1"/>
</dbReference>
<dbReference type="AlphaFoldDB" id="A0AAQ4E6T6"/>
<organism evidence="9 10">
    <name type="scientific">Amblyomma americanum</name>
    <name type="common">Lone star tick</name>
    <dbReference type="NCBI Taxonomy" id="6943"/>
    <lineage>
        <taxon>Eukaryota</taxon>
        <taxon>Metazoa</taxon>
        <taxon>Ecdysozoa</taxon>
        <taxon>Arthropoda</taxon>
        <taxon>Chelicerata</taxon>
        <taxon>Arachnida</taxon>
        <taxon>Acari</taxon>
        <taxon>Parasitiformes</taxon>
        <taxon>Ixodida</taxon>
        <taxon>Ixodoidea</taxon>
        <taxon>Ixodidae</taxon>
        <taxon>Amblyomminae</taxon>
        <taxon>Amblyomma</taxon>
    </lineage>
</organism>
<gene>
    <name evidence="9" type="ORF">V5799_013098</name>
</gene>
<comment type="similarity">
    <text evidence="7">Belongs to the TRAFAC class myosin-kinesin ATPase superfamily. Kinesin family.</text>
</comment>
<dbReference type="SMART" id="SM00129">
    <property type="entry name" value="KISc"/>
    <property type="match status" value="1"/>
</dbReference>
<dbReference type="Proteomes" id="UP001321473">
    <property type="component" value="Unassembled WGS sequence"/>
</dbReference>
<keyword evidence="2 7" id="KW-0547">Nucleotide-binding</keyword>
<accession>A0AAQ4E6T6</accession>
<dbReference type="PANTHER" id="PTHR47968:SF75">
    <property type="entry name" value="CENTROMERE-ASSOCIATED PROTEIN E"/>
    <property type="match status" value="1"/>
</dbReference>
<keyword evidence="6" id="KW-0963">Cytoplasm</keyword>
<keyword evidence="5 7" id="KW-0505">Motor protein</keyword>
<name>A0AAQ4E6T6_AMBAM</name>
<dbReference type="GO" id="GO:0008017">
    <property type="term" value="F:microtubule binding"/>
    <property type="evidence" value="ECO:0007669"/>
    <property type="project" value="InterPro"/>
</dbReference>
<dbReference type="GO" id="GO:0000278">
    <property type="term" value="P:mitotic cell cycle"/>
    <property type="evidence" value="ECO:0007669"/>
    <property type="project" value="TreeGrafter"/>
</dbReference>
<evidence type="ECO:0000259" key="8">
    <source>
        <dbReference type="PROSITE" id="PS50067"/>
    </source>
</evidence>
<dbReference type="PROSITE" id="PS50067">
    <property type="entry name" value="KINESIN_MOTOR_2"/>
    <property type="match status" value="1"/>
</dbReference>
<comment type="caution">
    <text evidence="9">The sequence shown here is derived from an EMBL/GenBank/DDBJ whole genome shotgun (WGS) entry which is preliminary data.</text>
</comment>
<dbReference type="InterPro" id="IPR027417">
    <property type="entry name" value="P-loop_NTPase"/>
</dbReference>
<dbReference type="InterPro" id="IPR001752">
    <property type="entry name" value="Kinesin_motor_dom"/>
</dbReference>
<evidence type="ECO:0000256" key="6">
    <source>
        <dbReference type="ARBA" id="ARBA00023212"/>
    </source>
</evidence>
<reference evidence="9 10" key="1">
    <citation type="journal article" date="2023" name="Arcadia Sci">
        <title>De novo assembly of a long-read Amblyomma americanum tick genome.</title>
        <authorList>
            <person name="Chou S."/>
            <person name="Poskanzer K.E."/>
            <person name="Rollins M."/>
            <person name="Thuy-Boun P.S."/>
        </authorList>
    </citation>
    <scope>NUCLEOTIDE SEQUENCE [LARGE SCALE GENOMIC DNA]</scope>
    <source>
        <strain evidence="9">F_SG_1</strain>
        <tissue evidence="9">Salivary glands</tissue>
    </source>
</reference>
<evidence type="ECO:0000256" key="5">
    <source>
        <dbReference type="ARBA" id="ARBA00023175"/>
    </source>
</evidence>
<evidence type="ECO:0000313" key="9">
    <source>
        <dbReference type="EMBL" id="KAK8770437.1"/>
    </source>
</evidence>
<proteinExistence type="inferred from homology"/>
<dbReference type="EMBL" id="JARKHS020021153">
    <property type="protein sequence ID" value="KAK8770437.1"/>
    <property type="molecule type" value="Genomic_DNA"/>
</dbReference>
<dbReference type="GO" id="GO:0003777">
    <property type="term" value="F:microtubule motor activity"/>
    <property type="evidence" value="ECO:0007669"/>
    <property type="project" value="InterPro"/>
</dbReference>